<keyword evidence="2" id="KW-1185">Reference proteome</keyword>
<reference evidence="1 2" key="1">
    <citation type="journal article" date="2019" name="Int. J. Syst. Evol. Microbiol.">
        <title>The Global Catalogue of Microorganisms (GCM) 10K type strain sequencing project: providing services to taxonomists for standard genome sequencing and annotation.</title>
        <authorList>
            <consortium name="The Broad Institute Genomics Platform"/>
            <consortium name="The Broad Institute Genome Sequencing Center for Infectious Disease"/>
            <person name="Wu L."/>
            <person name="Ma J."/>
        </authorList>
    </citation>
    <scope>NUCLEOTIDE SEQUENCE [LARGE SCALE GENOMIC DNA]</scope>
    <source>
        <strain evidence="1 2">JCM 3380</strain>
    </source>
</reference>
<name>A0ABN0TKN4_9PSEU</name>
<dbReference type="Gene3D" id="3.30.70.920">
    <property type="match status" value="1"/>
</dbReference>
<dbReference type="Proteomes" id="UP001500416">
    <property type="component" value="Unassembled WGS sequence"/>
</dbReference>
<organism evidence="1 2">
    <name type="scientific">Saccharothrix mutabilis subsp. mutabilis</name>
    <dbReference type="NCBI Taxonomy" id="66855"/>
    <lineage>
        <taxon>Bacteria</taxon>
        <taxon>Bacillati</taxon>
        <taxon>Actinomycetota</taxon>
        <taxon>Actinomycetes</taxon>
        <taxon>Pseudonocardiales</taxon>
        <taxon>Pseudonocardiaceae</taxon>
        <taxon>Saccharothrix</taxon>
    </lineage>
</organism>
<comment type="caution">
    <text evidence="1">The sequence shown here is derived from an EMBL/GenBank/DDBJ whole genome shotgun (WGS) entry which is preliminary data.</text>
</comment>
<accession>A0ABN0TKN4</accession>
<protein>
    <recommendedName>
        <fullName evidence="3">Transcription regulator AsnC/Lrp ligand binding domain-containing protein</fullName>
    </recommendedName>
</protein>
<evidence type="ECO:0008006" key="3">
    <source>
        <dbReference type="Google" id="ProtNLM"/>
    </source>
</evidence>
<sequence>MDVRRARAPRRRGPDPRRARELAFVGATASPTNLCAQALCPTPAALHRYLTERLGALEHVRSIETSPVLRTVKALD</sequence>
<dbReference type="EMBL" id="BAAABU010000004">
    <property type="protein sequence ID" value="GAA0224105.1"/>
    <property type="molecule type" value="Genomic_DNA"/>
</dbReference>
<evidence type="ECO:0000313" key="2">
    <source>
        <dbReference type="Proteomes" id="UP001500416"/>
    </source>
</evidence>
<gene>
    <name evidence="1" type="ORF">GCM10010492_22800</name>
</gene>
<evidence type="ECO:0000313" key="1">
    <source>
        <dbReference type="EMBL" id="GAA0224105.1"/>
    </source>
</evidence>
<proteinExistence type="predicted"/>